<gene>
    <name evidence="1" type="ORF">RDWZM_004383</name>
</gene>
<dbReference type="AlphaFoldDB" id="A0A9Q0MIN7"/>
<dbReference type="PANTHER" id="PTHR33964:SF1">
    <property type="entry name" value="RE45066P"/>
    <property type="match status" value="1"/>
</dbReference>
<dbReference type="Proteomes" id="UP001142055">
    <property type="component" value="Chromosome 1"/>
</dbReference>
<dbReference type="PANTHER" id="PTHR33964">
    <property type="entry name" value="RE45066P-RELATED"/>
    <property type="match status" value="1"/>
</dbReference>
<dbReference type="OMA" id="QCERVGA"/>
<accession>A0A9Q0MIN7</accession>
<evidence type="ECO:0000313" key="1">
    <source>
        <dbReference type="EMBL" id="KAJ6225838.1"/>
    </source>
</evidence>
<proteinExistence type="predicted"/>
<organism evidence="1 2">
    <name type="scientific">Blomia tropicalis</name>
    <name type="common">Mite</name>
    <dbReference type="NCBI Taxonomy" id="40697"/>
    <lineage>
        <taxon>Eukaryota</taxon>
        <taxon>Metazoa</taxon>
        <taxon>Ecdysozoa</taxon>
        <taxon>Arthropoda</taxon>
        <taxon>Chelicerata</taxon>
        <taxon>Arachnida</taxon>
        <taxon>Acari</taxon>
        <taxon>Acariformes</taxon>
        <taxon>Sarcoptiformes</taxon>
        <taxon>Astigmata</taxon>
        <taxon>Glycyphagoidea</taxon>
        <taxon>Echimyopodidae</taxon>
        <taxon>Blomia</taxon>
    </lineage>
</organism>
<comment type="caution">
    <text evidence="1">The sequence shown here is derived from an EMBL/GenBank/DDBJ whole genome shotgun (WGS) entry which is preliminary data.</text>
</comment>
<name>A0A9Q0MIN7_BLOTA</name>
<protein>
    <submittedName>
        <fullName evidence="1">Uncharacterized protein</fullName>
    </submittedName>
</protein>
<evidence type="ECO:0000313" key="2">
    <source>
        <dbReference type="Proteomes" id="UP001142055"/>
    </source>
</evidence>
<dbReference type="EMBL" id="JAPWDV010000001">
    <property type="protein sequence ID" value="KAJ6225838.1"/>
    <property type="molecule type" value="Genomic_DNA"/>
</dbReference>
<sequence length="236" mass="27593">MPNLRVQQQNKTHCSDRYMRRTDRNVAKLMGLGPHGRLFPENQQQLKAYCRETSQLVEKIEGFMKNCYPKEVQDMANLMIYSVKSNVRLFCRKKTKKLIKLMEQTPCINREIVRDDVCLKKFSNDTLALIPWKGDDQTKMKHVCCNYVASMQCADDYMENVPCIRNNKGLMMDFIRGIFGSVVDVMCGEYNEYTNKCKELSPAPQFKLENRRTYESFIFVLLDLFDTLNTFSIPNA</sequence>
<reference evidence="1" key="1">
    <citation type="submission" date="2022-12" db="EMBL/GenBank/DDBJ databases">
        <title>Genome assemblies of Blomia tropicalis.</title>
        <authorList>
            <person name="Cui Y."/>
        </authorList>
    </citation>
    <scope>NUCLEOTIDE SEQUENCE</scope>
    <source>
        <tissue evidence="1">Adult mites</tissue>
    </source>
</reference>
<keyword evidence="2" id="KW-1185">Reference proteome</keyword>